<sequence length="162" mass="17557">MVLMTPARLWTAAAVAVVGAGTAGVLWWTADGPAPYALQDTPAVTVEVRAENSRYPDTQETTEDVSELVKVYVQRLLAGDAGELAGIGAPWFTGRETQAGEWIRKYQRSADEPVRATVREPVVPYLAQVELRFDGGGEQVVELTRGDGTWWVVMGDGDPVKP</sequence>
<dbReference type="eggNOG" id="ENOG5031IDS">
    <property type="taxonomic scope" value="Bacteria"/>
</dbReference>
<proteinExistence type="predicted"/>
<evidence type="ECO:0000313" key="1">
    <source>
        <dbReference type="EMBL" id="EFG04895.2"/>
    </source>
</evidence>
<organism evidence="1 2">
    <name type="scientific">Streptomyces clavuligerus</name>
    <dbReference type="NCBI Taxonomy" id="1901"/>
    <lineage>
        <taxon>Bacteria</taxon>
        <taxon>Bacillati</taxon>
        <taxon>Actinomycetota</taxon>
        <taxon>Actinomycetes</taxon>
        <taxon>Kitasatosporales</taxon>
        <taxon>Streptomycetaceae</taxon>
        <taxon>Streptomyces</taxon>
    </lineage>
</organism>
<dbReference type="AlphaFoldDB" id="D5SLV2"/>
<accession>D5SLV2</accession>
<protein>
    <submittedName>
        <fullName evidence="1">Uncharacterized protein</fullName>
    </submittedName>
</protein>
<reference evidence="1 2" key="1">
    <citation type="journal article" date="2010" name="Genome Biol. Evol.">
        <title>The sequence of a 1.8-mb bacterial linear plasmid reveals a rich evolutionary reservoir of secondary metabolic pathways.</title>
        <authorList>
            <person name="Medema M.H."/>
            <person name="Trefzer A."/>
            <person name="Kovalchuk A."/>
            <person name="van den Berg M."/>
            <person name="Mueller U."/>
            <person name="Heijne W."/>
            <person name="Wu L."/>
            <person name="Alam M.T."/>
            <person name="Ronning C.M."/>
            <person name="Nierman W.C."/>
            <person name="Bovenberg R.A.L."/>
            <person name="Breitling R."/>
            <person name="Takano E."/>
        </authorList>
    </citation>
    <scope>NUCLEOTIDE SEQUENCE [LARGE SCALE GENOMIC DNA]</scope>
    <source>
        <strain evidence="2">ATCC 27064 / DSM 738 / JCM 4710 / NBRC 13307 / NCIMB 12785 / NRRL 3585 / VKM Ac-602</strain>
        <plasmid evidence="1">pSCL4</plasmid>
    </source>
</reference>
<name>D5SLV2_STRCL</name>
<dbReference type="OrthoDB" id="4289131at2"/>
<dbReference type="EMBL" id="CM000914">
    <property type="protein sequence ID" value="EFG04895.2"/>
    <property type="molecule type" value="Genomic_DNA"/>
</dbReference>
<keyword evidence="1" id="KW-0614">Plasmid</keyword>
<evidence type="ECO:0000313" key="2">
    <source>
        <dbReference type="Proteomes" id="UP000002357"/>
    </source>
</evidence>
<geneLocation type="plasmid" evidence="1 2">
    <name>pSCL4</name>
</geneLocation>
<gene>
    <name evidence="1" type="ORF">SCLAV_p1413</name>
</gene>
<keyword evidence="2" id="KW-1185">Reference proteome</keyword>
<dbReference type="Proteomes" id="UP000002357">
    <property type="component" value="Plasmid pSCL4"/>
</dbReference>